<gene>
    <name evidence="6" type="primary">psrA_1</name>
    <name evidence="6" type="ORF">MCHUDSM44219_02118</name>
</gene>
<dbReference type="Gene3D" id="3.40.50.740">
    <property type="match status" value="1"/>
</dbReference>
<dbReference type="PANTHER" id="PTHR43742">
    <property type="entry name" value="TRIMETHYLAMINE-N-OXIDE REDUCTASE"/>
    <property type="match status" value="1"/>
</dbReference>
<keyword evidence="4" id="KW-0411">Iron-sulfur</keyword>
<dbReference type="RefSeq" id="WP_082162141.1">
    <property type="nucleotide sequence ID" value="NZ_JYNX01000032.1"/>
</dbReference>
<dbReference type="InterPro" id="IPR006657">
    <property type="entry name" value="MoPterin_dinucl-bd_dom"/>
</dbReference>
<keyword evidence="7" id="KW-1185">Reference proteome</keyword>
<dbReference type="SUPFAM" id="SSF53706">
    <property type="entry name" value="Formate dehydrogenase/DMSO reductase, domains 1-3"/>
    <property type="match status" value="1"/>
</dbReference>
<dbReference type="GO" id="GO:0016491">
    <property type="term" value="F:oxidoreductase activity"/>
    <property type="evidence" value="ECO:0007669"/>
    <property type="project" value="InterPro"/>
</dbReference>
<protein>
    <submittedName>
        <fullName evidence="6">Polysulfide reductase chain A</fullName>
    </submittedName>
</protein>
<evidence type="ECO:0000256" key="2">
    <source>
        <dbReference type="ARBA" id="ARBA00022723"/>
    </source>
</evidence>
<name>A0A0J6WEY0_MYCCU</name>
<dbReference type="Pfam" id="PF00384">
    <property type="entry name" value="Molybdopterin"/>
    <property type="match status" value="1"/>
</dbReference>
<dbReference type="GO" id="GO:0046872">
    <property type="term" value="F:metal ion binding"/>
    <property type="evidence" value="ECO:0007669"/>
    <property type="project" value="UniProtKB-KW"/>
</dbReference>
<organism evidence="6 7">
    <name type="scientific">Mycolicibacterium chubuense</name>
    <name type="common">Mycobacterium chubuense</name>
    <dbReference type="NCBI Taxonomy" id="1800"/>
    <lineage>
        <taxon>Bacteria</taxon>
        <taxon>Bacillati</taxon>
        <taxon>Actinomycetota</taxon>
        <taxon>Actinomycetes</taxon>
        <taxon>Mycobacteriales</taxon>
        <taxon>Mycobacteriaceae</taxon>
        <taxon>Mycolicibacterium</taxon>
    </lineage>
</organism>
<dbReference type="GO" id="GO:0043546">
    <property type="term" value="F:molybdopterin cofactor binding"/>
    <property type="evidence" value="ECO:0007669"/>
    <property type="project" value="InterPro"/>
</dbReference>
<comment type="similarity">
    <text evidence="1">Belongs to the prokaryotic molybdopterin-containing oxidoreductase family.</text>
</comment>
<dbReference type="Gene3D" id="3.40.228.10">
    <property type="entry name" value="Dimethylsulfoxide Reductase, domain 2"/>
    <property type="match status" value="1"/>
</dbReference>
<keyword evidence="2" id="KW-0479">Metal-binding</keyword>
<dbReference type="SUPFAM" id="SSF50692">
    <property type="entry name" value="ADC-like"/>
    <property type="match status" value="1"/>
</dbReference>
<evidence type="ECO:0000256" key="4">
    <source>
        <dbReference type="ARBA" id="ARBA00023014"/>
    </source>
</evidence>
<dbReference type="InterPro" id="IPR006656">
    <property type="entry name" value="Mopterin_OxRdtase"/>
</dbReference>
<dbReference type="InterPro" id="IPR009010">
    <property type="entry name" value="Asp_de-COase-like_dom_sf"/>
</dbReference>
<dbReference type="AlphaFoldDB" id="A0A0J6WEY0"/>
<evidence type="ECO:0000256" key="1">
    <source>
        <dbReference type="ARBA" id="ARBA00010312"/>
    </source>
</evidence>
<dbReference type="GO" id="GO:0051536">
    <property type="term" value="F:iron-sulfur cluster binding"/>
    <property type="evidence" value="ECO:0007669"/>
    <property type="project" value="UniProtKB-KW"/>
</dbReference>
<comment type="caution">
    <text evidence="6">The sequence shown here is derived from an EMBL/GenBank/DDBJ whole genome shotgun (WGS) entry which is preliminary data.</text>
</comment>
<dbReference type="Pfam" id="PF04879">
    <property type="entry name" value="Molybdop_Fe4S4"/>
    <property type="match status" value="1"/>
</dbReference>
<evidence type="ECO:0000256" key="3">
    <source>
        <dbReference type="ARBA" id="ARBA00023004"/>
    </source>
</evidence>
<dbReference type="PATRIC" id="fig|1800.3.peg.2123"/>
<dbReference type="Gene3D" id="2.40.40.20">
    <property type="match status" value="1"/>
</dbReference>
<reference evidence="6 7" key="1">
    <citation type="journal article" date="2015" name="Genome Biol. Evol.">
        <title>Characterization of Three Mycobacterium spp. with Potential Use in Bioremediation by Genome Sequencing and Comparative Genomics.</title>
        <authorList>
            <person name="Das S."/>
            <person name="Pettersson B.M."/>
            <person name="Behra P.R."/>
            <person name="Ramesh M."/>
            <person name="Dasgupta S."/>
            <person name="Bhattacharya A."/>
            <person name="Kirsebom L.A."/>
        </authorList>
    </citation>
    <scope>NUCLEOTIDE SEQUENCE [LARGE SCALE GENOMIC DNA]</scope>
    <source>
        <strain evidence="6 7">DSM 44219</strain>
    </source>
</reference>
<dbReference type="Gene3D" id="2.20.25.90">
    <property type="entry name" value="ADC-like domains"/>
    <property type="match status" value="1"/>
</dbReference>
<dbReference type="InterPro" id="IPR006963">
    <property type="entry name" value="Mopterin_OxRdtase_4Fe-4S_dom"/>
</dbReference>
<keyword evidence="3" id="KW-0408">Iron</keyword>
<dbReference type="Proteomes" id="UP000036176">
    <property type="component" value="Unassembled WGS sequence"/>
</dbReference>
<feature type="domain" description="4Fe-4S Mo/W bis-MGD-type" evidence="5">
    <location>
        <begin position="21"/>
        <end position="77"/>
    </location>
</feature>
<dbReference type="SMART" id="SM00926">
    <property type="entry name" value="Molybdop_Fe4S4"/>
    <property type="match status" value="1"/>
</dbReference>
<accession>A0A0J6WEY0</accession>
<proteinExistence type="inferred from homology"/>
<evidence type="ECO:0000313" key="7">
    <source>
        <dbReference type="Proteomes" id="UP000036176"/>
    </source>
</evidence>
<evidence type="ECO:0000313" key="6">
    <source>
        <dbReference type="EMBL" id="KMO81064.1"/>
    </source>
</evidence>
<dbReference type="PROSITE" id="PS51669">
    <property type="entry name" value="4FE4S_MOW_BIS_MGD"/>
    <property type="match status" value="1"/>
</dbReference>
<dbReference type="Pfam" id="PF01568">
    <property type="entry name" value="Molydop_binding"/>
    <property type="match status" value="1"/>
</dbReference>
<dbReference type="InterPro" id="IPR050612">
    <property type="entry name" value="Prok_Mopterin_Oxidored"/>
</dbReference>
<sequence length="730" mass="79075">MTAIDVPLTTSRRDFGPARDSTTHVSQCTLCEAHCGLHVTVSGGQVTRIEGNPDDVLSHGYICPKATAMGGLHHDPDRVRTPLRRVGDRYEPISWDDAFAEIGERLRAVRAKTGSRSLGMYLGNPAAHSSGAAYGFLLRLALRTPNFFTASSIDQMPHEFAAWKVFGSNALIPVTDIDRTQRLMILGANPAVSNGSLSIMPGAKRRIRAVRERGGTVVVVDPRRTETARLADQHVAVQPGGDLFLLLGMLHVLVTEKLCDTSAVAAQTTGFADLSDLVADATPEAMAPRAGVDPETIRSLAREHAAAESAAIYARIGICQQPTGTLVSWLVMVLNTVTGNLDRAGGTMFTTPVVDIPRLAKHLPFRPGRYTDRSGRYGSFRSELPAVVMADEILTPGPGRIRAMITYAGNPVSSIPQRGRLDDALADLDLYVAVDMYVTETTRHADYILPPVSPLEREDVSLLTPVFQVRNTVRYQHRSFDPPPDSLEDWEILTRLALELMPRPLRSLPRPLRSRLVSAIDPLRVAALAVVTGPHGRLRKGRKGITMRDIRASSGGVDLGPLRPRLREVIATPDRRVHLAPGDFVAAARAHLRDADRTASDGYDLQLIGRRQLKSNNSWLHNVPSMTGGSNRCTVLMHPDDAEARGLADGDTVRVTSVVGHIEVPLDVTRDIRAGTVAVPHGWGHRDTGWRHARTLSGANVNALHDPALVDTFTGTAAVNGTWVSVTAAG</sequence>
<dbReference type="EMBL" id="JYNX01000032">
    <property type="protein sequence ID" value="KMO81064.1"/>
    <property type="molecule type" value="Genomic_DNA"/>
</dbReference>
<evidence type="ECO:0000259" key="5">
    <source>
        <dbReference type="PROSITE" id="PS51669"/>
    </source>
</evidence>